<dbReference type="InterPro" id="IPR051063">
    <property type="entry name" value="PDI"/>
</dbReference>
<dbReference type="InterPro" id="IPR013766">
    <property type="entry name" value="Thioredoxin_domain"/>
</dbReference>
<keyword evidence="6" id="KW-0413">Isomerase</keyword>
<evidence type="ECO:0000259" key="5">
    <source>
        <dbReference type="PROSITE" id="PS51352"/>
    </source>
</evidence>
<dbReference type="CDD" id="cd02961">
    <property type="entry name" value="PDI_a_family"/>
    <property type="match status" value="1"/>
</dbReference>
<dbReference type="OrthoDB" id="427280at2759"/>
<dbReference type="PRINTS" id="PR00421">
    <property type="entry name" value="THIOREDOXIN"/>
</dbReference>
<evidence type="ECO:0000256" key="2">
    <source>
        <dbReference type="ARBA" id="ARBA00022729"/>
    </source>
</evidence>
<dbReference type="SUPFAM" id="SSF47933">
    <property type="entry name" value="ERP29 C domain-like"/>
    <property type="match status" value="1"/>
</dbReference>
<feature type="region of interest" description="Disordered" evidence="3">
    <location>
        <begin position="564"/>
        <end position="590"/>
    </location>
</feature>
<accession>A0A5J4WZ43</accession>
<gene>
    <name evidence="6" type="ORF">EZS28_004362</name>
</gene>
<dbReference type="PANTHER" id="PTHR45672">
    <property type="entry name" value="PROTEIN DISULFIDE-ISOMERASE C17H9.14C-RELATED"/>
    <property type="match status" value="1"/>
</dbReference>
<feature type="chain" id="PRO_5023942809" evidence="4">
    <location>
        <begin position="20"/>
        <end position="778"/>
    </location>
</feature>
<sequence>MVFLHLFVAVLAVIGPIFAQESDVVVLTEKTFNDAIKTKSTFVKFFSPTCPHCVKLAPTFAQLAKDFKKHADKLTIAEVDCKENNKVCQDQQVNGYPTLKFYKDEGKTVDDYPGDRSIESLSEFAAQHIGVYYKKKPSNVQILTPANFDEIVYDLKKNVLVAFTAPWCGHCQALKPQLASASTAFPPEDNVVLAQIDAEAYADFIKNFKVESYPTIKFFPAAEPGDEEKAKKRIADEAEAEKNKPKTEESEIKELEGVKVPIYKGAQLVEDAQGIREAAGIIRWINKRVGTFRGVDGGVDEWAGIVDEVKFPIYEYARALRVEQLGSKVIEEGKFEQGEEDEQEEKVKVEEKKEEEIKEEVKFDDIKFDNKENEGFQFKEPNEKVEIKIDEQAEEKKEDEKKKEEEEERKKKEEEIRKKEEEKKKKEEEELKRQEEEKRIKEEEDRKRKEEEEKEKERKRKAEEERKRVEAEKKKKQEEERKRIEAEKKKKEEEERIRLEEEKKKKEEEEKKKKEEEEKKKKEEEERIRLEEEKKKKEEEERIRLEEEKKKKEEELRIKLEEEKKKKEEEERIKLEEEEKKKKEEEDKKKKDDLIKIELTKEEKAELDRRIGGEFKYAEPDINPLDEIPVEKVEEVPPPPPKTPAEAKADAIDAVNKFVKGNYAKTQYLRYIDAVEKKGLKYIEGEYKRLQTLLVADELAAKDREEGKEAIAGIPNERFSDQKKGEFTIRKNILSLFVNEPKKKEVPQFSQGEPPKGGHPRPNRPHPPKKDAPKVESK</sequence>
<dbReference type="InterPro" id="IPR017937">
    <property type="entry name" value="Thioredoxin_CS"/>
</dbReference>
<feature type="signal peptide" evidence="4">
    <location>
        <begin position="1"/>
        <end position="19"/>
    </location>
</feature>
<dbReference type="Gene3D" id="3.40.30.10">
    <property type="entry name" value="Glutaredoxin"/>
    <property type="match status" value="2"/>
</dbReference>
<comment type="similarity">
    <text evidence="1">Belongs to the protein disulfide isomerase family.</text>
</comment>
<feature type="domain" description="Thioredoxin" evidence="5">
    <location>
        <begin position="132"/>
        <end position="311"/>
    </location>
</feature>
<dbReference type="SUPFAM" id="SSF52833">
    <property type="entry name" value="Thioredoxin-like"/>
    <property type="match status" value="2"/>
</dbReference>
<dbReference type="PROSITE" id="PS00194">
    <property type="entry name" value="THIOREDOXIN_1"/>
    <property type="match status" value="2"/>
</dbReference>
<evidence type="ECO:0000256" key="1">
    <source>
        <dbReference type="ARBA" id="ARBA00006347"/>
    </source>
</evidence>
<feature type="region of interest" description="Disordered" evidence="3">
    <location>
        <begin position="372"/>
        <end position="527"/>
    </location>
</feature>
<reference evidence="6 7" key="1">
    <citation type="submission" date="2019-03" db="EMBL/GenBank/DDBJ databases">
        <title>Single cell metagenomics reveals metabolic interactions within the superorganism composed of flagellate Streblomastix strix and complex community of Bacteroidetes bacteria on its surface.</title>
        <authorList>
            <person name="Treitli S.C."/>
            <person name="Kolisko M."/>
            <person name="Husnik F."/>
            <person name="Keeling P."/>
            <person name="Hampl V."/>
        </authorList>
    </citation>
    <scope>NUCLEOTIDE SEQUENCE [LARGE SCALE GENOMIC DNA]</scope>
    <source>
        <strain evidence="6">ST1C</strain>
    </source>
</reference>
<organism evidence="6 7">
    <name type="scientific">Streblomastix strix</name>
    <dbReference type="NCBI Taxonomy" id="222440"/>
    <lineage>
        <taxon>Eukaryota</taxon>
        <taxon>Metamonada</taxon>
        <taxon>Preaxostyla</taxon>
        <taxon>Oxymonadida</taxon>
        <taxon>Streblomastigidae</taxon>
        <taxon>Streblomastix</taxon>
    </lineage>
</organism>
<dbReference type="PROSITE" id="PS51352">
    <property type="entry name" value="THIOREDOXIN_2"/>
    <property type="match status" value="2"/>
</dbReference>
<evidence type="ECO:0000256" key="3">
    <source>
        <dbReference type="SAM" id="MobiDB-lite"/>
    </source>
</evidence>
<evidence type="ECO:0000313" key="6">
    <source>
        <dbReference type="EMBL" id="KAA6400113.1"/>
    </source>
</evidence>
<feature type="compositionally biased region" description="Basic and acidic residues" evidence="3">
    <location>
        <begin position="460"/>
        <end position="527"/>
    </location>
</feature>
<dbReference type="InterPro" id="IPR036249">
    <property type="entry name" value="Thioredoxin-like_sf"/>
</dbReference>
<feature type="domain" description="Thioredoxin" evidence="5">
    <location>
        <begin position="9"/>
        <end position="130"/>
    </location>
</feature>
<feature type="region of interest" description="Disordered" evidence="3">
    <location>
        <begin position="618"/>
        <end position="648"/>
    </location>
</feature>
<comment type="caution">
    <text evidence="6">The sequence shown here is derived from an EMBL/GenBank/DDBJ whole genome shotgun (WGS) entry which is preliminary data.</text>
</comment>
<feature type="region of interest" description="Disordered" evidence="3">
    <location>
        <begin position="742"/>
        <end position="778"/>
    </location>
</feature>
<dbReference type="Proteomes" id="UP000324800">
    <property type="component" value="Unassembled WGS sequence"/>
</dbReference>
<feature type="compositionally biased region" description="Basic and acidic residues" evidence="3">
    <location>
        <begin position="380"/>
        <end position="451"/>
    </location>
</feature>
<dbReference type="PANTHER" id="PTHR45672:SF3">
    <property type="entry name" value="THIOREDOXIN DOMAIN-CONTAINING PROTEIN 5"/>
    <property type="match status" value="1"/>
</dbReference>
<proteinExistence type="inferred from homology"/>
<keyword evidence="2 4" id="KW-0732">Signal</keyword>
<dbReference type="AlphaFoldDB" id="A0A5J4WZ43"/>
<dbReference type="GO" id="GO:0006457">
    <property type="term" value="P:protein folding"/>
    <property type="evidence" value="ECO:0007669"/>
    <property type="project" value="TreeGrafter"/>
</dbReference>
<dbReference type="Pfam" id="PF00085">
    <property type="entry name" value="Thioredoxin"/>
    <property type="match status" value="2"/>
</dbReference>
<dbReference type="GO" id="GO:0005783">
    <property type="term" value="C:endoplasmic reticulum"/>
    <property type="evidence" value="ECO:0007669"/>
    <property type="project" value="TreeGrafter"/>
</dbReference>
<protein>
    <submittedName>
        <fullName evidence="6">Putative Thioredoxin/protein disulfide isomerase</fullName>
    </submittedName>
</protein>
<evidence type="ECO:0000256" key="4">
    <source>
        <dbReference type="SAM" id="SignalP"/>
    </source>
</evidence>
<dbReference type="GO" id="GO:0003756">
    <property type="term" value="F:protein disulfide isomerase activity"/>
    <property type="evidence" value="ECO:0007669"/>
    <property type="project" value="TreeGrafter"/>
</dbReference>
<dbReference type="InterPro" id="IPR036356">
    <property type="entry name" value="ERp29_C_sf"/>
</dbReference>
<dbReference type="EMBL" id="SNRW01000619">
    <property type="protein sequence ID" value="KAA6400113.1"/>
    <property type="molecule type" value="Genomic_DNA"/>
</dbReference>
<feature type="compositionally biased region" description="Basic residues" evidence="3">
    <location>
        <begin position="758"/>
        <end position="767"/>
    </location>
</feature>
<feature type="region of interest" description="Disordered" evidence="3">
    <location>
        <begin position="228"/>
        <end position="249"/>
    </location>
</feature>
<feature type="region of interest" description="Disordered" evidence="3">
    <location>
        <begin position="333"/>
        <end position="352"/>
    </location>
</feature>
<name>A0A5J4WZ43_9EUKA</name>
<feature type="compositionally biased region" description="Basic and acidic residues" evidence="3">
    <location>
        <begin position="768"/>
        <end position="778"/>
    </location>
</feature>
<evidence type="ECO:0000313" key="7">
    <source>
        <dbReference type="Proteomes" id="UP000324800"/>
    </source>
</evidence>